<name>A0A4Z0F8L3_9GAMM</name>
<gene>
    <name evidence="1" type="ORF">E4680_11050</name>
</gene>
<dbReference type="RefSeq" id="WP_135282473.1">
    <property type="nucleotide sequence ID" value="NZ_SRIO01000015.1"/>
</dbReference>
<keyword evidence="2" id="KW-1185">Reference proteome</keyword>
<reference evidence="1 2" key="1">
    <citation type="journal article" date="2019" name="ISME J.">
        <title>Candidatus Macondimonas diazotrophica, a novel gammaproteobacterial genus dominating crude-oil-contaminated coastal sediments.</title>
        <authorList>
            <person name="Karthikeyan S."/>
            <person name="Konstantinidis K."/>
        </authorList>
    </citation>
    <scope>NUCLEOTIDE SEQUENCE [LARGE SCALE GENOMIC DNA]</scope>
    <source>
        <strain evidence="1 2">KTK01</strain>
    </source>
</reference>
<dbReference type="EMBL" id="SRIO01000015">
    <property type="protein sequence ID" value="TFZ81835.1"/>
    <property type="molecule type" value="Genomic_DNA"/>
</dbReference>
<evidence type="ECO:0008006" key="3">
    <source>
        <dbReference type="Google" id="ProtNLM"/>
    </source>
</evidence>
<accession>A0A4Z0F8L3</accession>
<comment type="caution">
    <text evidence="1">The sequence shown here is derived from an EMBL/GenBank/DDBJ whole genome shotgun (WGS) entry which is preliminary data.</text>
</comment>
<evidence type="ECO:0000313" key="1">
    <source>
        <dbReference type="EMBL" id="TFZ81835.1"/>
    </source>
</evidence>
<protein>
    <recommendedName>
        <fullName evidence="3">STAS/SEC14 domain-containing protein</fullName>
    </recommendedName>
</protein>
<dbReference type="OrthoDB" id="7107905at2"/>
<dbReference type="AlphaFoldDB" id="A0A4Z0F8L3"/>
<evidence type="ECO:0000313" key="2">
    <source>
        <dbReference type="Proteomes" id="UP000297890"/>
    </source>
</evidence>
<sequence length="109" mass="12409">MPRQQAGYHQYRAGIFVALDAARRAHGIKRFLVDVRNAPNLANTVQNYHFANADMTALDLQRDVRSAMLVALWDHRHDFVETFTQNAGYGVRLFRDEATAIAWLEAPVP</sequence>
<organism evidence="1 2">
    <name type="scientific">Candidatus Macondimonas diazotrophica</name>
    <dbReference type="NCBI Taxonomy" id="2305248"/>
    <lineage>
        <taxon>Bacteria</taxon>
        <taxon>Pseudomonadati</taxon>
        <taxon>Pseudomonadota</taxon>
        <taxon>Gammaproteobacteria</taxon>
        <taxon>Chromatiales</taxon>
        <taxon>Ectothiorhodospiraceae</taxon>
        <taxon>Candidatus Macondimonas</taxon>
    </lineage>
</organism>
<dbReference type="Proteomes" id="UP000297890">
    <property type="component" value="Unassembled WGS sequence"/>
</dbReference>
<proteinExistence type="predicted"/>